<dbReference type="EnsemblMetazoa" id="XM_014383886.2">
    <property type="protein sequence ID" value="XP_014239372.1"/>
    <property type="gene ID" value="LOC106660870"/>
</dbReference>
<dbReference type="RefSeq" id="XP_014239372.1">
    <property type="nucleotide sequence ID" value="XM_014383886.2"/>
</dbReference>
<accession>A0A8I6R8X2</accession>
<dbReference type="Proteomes" id="UP000494040">
    <property type="component" value="Unassembled WGS sequence"/>
</dbReference>
<sequence>MADKLVELHQKVIQKELILHSLQRCLDNKIFNEKYETFILDTRYEECDQIRSVLVDSKEGSENVDVKDFPNLEKIVEEEVGQMINWVVDLKRSFGPIHKTDRSTILSQCQTIEEKTKRMHAFLNWLLQKQDLSVNLKTNVSYQTIDKICDILADKKNVILQSASDLNKEITAKIYDSCSPEKFEALKRNLVEEINDVSCEIEKSTGILQLYEGLLGVKEYQNILDEYASTIKEIKMHDIIERNKVKIPC</sequence>
<keyword evidence="2" id="KW-1185">Reference proteome</keyword>
<proteinExistence type="predicted"/>
<reference evidence="1" key="1">
    <citation type="submission" date="2022-01" db="UniProtKB">
        <authorList>
            <consortium name="EnsemblMetazoa"/>
        </authorList>
    </citation>
    <scope>IDENTIFICATION</scope>
</reference>
<name>A0A8I6R8X2_CIMLE</name>
<evidence type="ECO:0000313" key="2">
    <source>
        <dbReference type="Proteomes" id="UP000494040"/>
    </source>
</evidence>
<dbReference type="KEGG" id="clec:106660870"/>
<organism evidence="1 2">
    <name type="scientific">Cimex lectularius</name>
    <name type="common">Bed bug</name>
    <name type="synonym">Acanthia lectularia</name>
    <dbReference type="NCBI Taxonomy" id="79782"/>
    <lineage>
        <taxon>Eukaryota</taxon>
        <taxon>Metazoa</taxon>
        <taxon>Ecdysozoa</taxon>
        <taxon>Arthropoda</taxon>
        <taxon>Hexapoda</taxon>
        <taxon>Insecta</taxon>
        <taxon>Pterygota</taxon>
        <taxon>Neoptera</taxon>
        <taxon>Paraneoptera</taxon>
        <taxon>Hemiptera</taxon>
        <taxon>Heteroptera</taxon>
        <taxon>Panheteroptera</taxon>
        <taxon>Cimicomorpha</taxon>
        <taxon>Cimicidae</taxon>
        <taxon>Cimex</taxon>
    </lineage>
</organism>
<dbReference type="GeneID" id="106660870"/>
<dbReference type="AlphaFoldDB" id="A0A8I6R8X2"/>
<protein>
    <submittedName>
        <fullName evidence="1">Uncharacterized protein</fullName>
    </submittedName>
</protein>
<evidence type="ECO:0000313" key="1">
    <source>
        <dbReference type="EnsemblMetazoa" id="XP_014239372.1"/>
    </source>
</evidence>